<sequence>MGFLSKIIAGVKRVNIKFKKPRADPNTRQVPTPVWKPVNANHKNNRPEVENFHEAIDLRIRGAHVPFEVLKVRDEDGCKIVQVYAHTSADDDSSSPTEAESNPKPQIEISLVTEKWWKDVTGEIMHVADGNCDDGGKVISVLFCLVDPDDEVGQDEEEYVKLSCGPV</sequence>
<comment type="caution">
    <text evidence="2">The sequence shown here is derived from an EMBL/GenBank/DDBJ whole genome shotgun (WGS) entry which is preliminary data.</text>
</comment>
<proteinExistence type="predicted"/>
<keyword evidence="3" id="KW-1185">Reference proteome</keyword>
<feature type="compositionally biased region" description="Polar residues" evidence="1">
    <location>
        <begin position="94"/>
        <end position="104"/>
    </location>
</feature>
<reference evidence="2 3" key="1">
    <citation type="submission" date="2015-06" db="EMBL/GenBank/DDBJ databases">
        <title>Survival trade-offs in plant roots during colonization by closely related pathogenic and mutualistic fungi.</title>
        <authorList>
            <person name="Hacquard S."/>
            <person name="Kracher B."/>
            <person name="Hiruma K."/>
            <person name="Weinman A."/>
            <person name="Muench P."/>
            <person name="Garrido Oter R."/>
            <person name="Ver Loren van Themaat E."/>
            <person name="Dallerey J.-F."/>
            <person name="Damm U."/>
            <person name="Henrissat B."/>
            <person name="Lespinet O."/>
            <person name="Thon M."/>
            <person name="Kemen E."/>
            <person name="McHardy A.C."/>
            <person name="Schulze-Lefert P."/>
            <person name="O'Connell R.J."/>
        </authorList>
    </citation>
    <scope>NUCLEOTIDE SEQUENCE [LARGE SCALE GENOMIC DNA]</scope>
    <source>
        <strain evidence="2 3">0861</strain>
    </source>
</reference>
<evidence type="ECO:0000256" key="1">
    <source>
        <dbReference type="SAM" id="MobiDB-lite"/>
    </source>
</evidence>
<evidence type="ECO:0000313" key="2">
    <source>
        <dbReference type="EMBL" id="KZL76985.1"/>
    </source>
</evidence>
<gene>
    <name evidence="2" type="ORF">CT0861_07314</name>
</gene>
<dbReference type="Proteomes" id="UP000076552">
    <property type="component" value="Unassembled WGS sequence"/>
</dbReference>
<accession>A0A166XVG0</accession>
<feature type="region of interest" description="Disordered" evidence="1">
    <location>
        <begin position="87"/>
        <end position="106"/>
    </location>
</feature>
<name>A0A166XVG0_9PEZI</name>
<evidence type="ECO:0000313" key="3">
    <source>
        <dbReference type="Proteomes" id="UP000076552"/>
    </source>
</evidence>
<protein>
    <submittedName>
        <fullName evidence="2">Uncharacterized protein</fullName>
    </submittedName>
</protein>
<dbReference type="EMBL" id="LFIV01000011">
    <property type="protein sequence ID" value="KZL76985.1"/>
    <property type="molecule type" value="Genomic_DNA"/>
</dbReference>
<organism evidence="2 3">
    <name type="scientific">Colletotrichum tofieldiae</name>
    <dbReference type="NCBI Taxonomy" id="708197"/>
    <lineage>
        <taxon>Eukaryota</taxon>
        <taxon>Fungi</taxon>
        <taxon>Dikarya</taxon>
        <taxon>Ascomycota</taxon>
        <taxon>Pezizomycotina</taxon>
        <taxon>Sordariomycetes</taxon>
        <taxon>Hypocreomycetidae</taxon>
        <taxon>Glomerellales</taxon>
        <taxon>Glomerellaceae</taxon>
        <taxon>Colletotrichum</taxon>
        <taxon>Colletotrichum spaethianum species complex</taxon>
    </lineage>
</organism>
<dbReference type="AlphaFoldDB" id="A0A166XVG0"/>